<sequence>ISLKCVSLPIELQNLHDNMHISMLIPPYKGEPGQDVIDNYLRLIVDVFVRGWETGIQLSRTANYPTGRQVLFACVYVAADLKARVKVAGTQDHTAHRCGGICDCVGSNTHRRYDYEEWRPLGLDVIKECAARWRAETTEAGRRKVFKETGFRDSVMYKLPYWNPARQVVVDPMH</sequence>
<dbReference type="KEGG" id="psq:PUNSTDRAFT_40091"/>
<feature type="non-terminal residue" evidence="1">
    <location>
        <position position="174"/>
    </location>
</feature>
<protein>
    <submittedName>
        <fullName evidence="1">Uncharacterized protein</fullName>
    </submittedName>
</protein>
<feature type="non-terminal residue" evidence="1">
    <location>
        <position position="1"/>
    </location>
</feature>
<dbReference type="OrthoDB" id="3234349at2759"/>
<dbReference type="EMBL" id="JH687555">
    <property type="protein sequence ID" value="EIN04331.1"/>
    <property type="molecule type" value="Genomic_DNA"/>
</dbReference>
<evidence type="ECO:0000313" key="2">
    <source>
        <dbReference type="Proteomes" id="UP000054196"/>
    </source>
</evidence>
<organism evidence="1 2">
    <name type="scientific">Punctularia strigosozonata (strain HHB-11173)</name>
    <name type="common">White-rot fungus</name>
    <dbReference type="NCBI Taxonomy" id="741275"/>
    <lineage>
        <taxon>Eukaryota</taxon>
        <taxon>Fungi</taxon>
        <taxon>Dikarya</taxon>
        <taxon>Basidiomycota</taxon>
        <taxon>Agaricomycotina</taxon>
        <taxon>Agaricomycetes</taxon>
        <taxon>Corticiales</taxon>
        <taxon>Punctulariaceae</taxon>
        <taxon>Punctularia</taxon>
    </lineage>
</organism>
<name>R7S4X9_PUNST</name>
<evidence type="ECO:0000313" key="1">
    <source>
        <dbReference type="EMBL" id="EIN04331.1"/>
    </source>
</evidence>
<accession>R7S4X9</accession>
<dbReference type="RefSeq" id="XP_007388474.1">
    <property type="nucleotide sequence ID" value="XM_007388412.1"/>
</dbReference>
<proteinExistence type="predicted"/>
<dbReference type="Proteomes" id="UP000054196">
    <property type="component" value="Unassembled WGS sequence"/>
</dbReference>
<dbReference type="GeneID" id="18882353"/>
<reference evidence="2" key="1">
    <citation type="journal article" date="2012" name="Science">
        <title>The Paleozoic origin of enzymatic lignin decomposition reconstructed from 31 fungal genomes.</title>
        <authorList>
            <person name="Floudas D."/>
            <person name="Binder M."/>
            <person name="Riley R."/>
            <person name="Barry K."/>
            <person name="Blanchette R.A."/>
            <person name="Henrissat B."/>
            <person name="Martinez A.T."/>
            <person name="Otillar R."/>
            <person name="Spatafora J.W."/>
            <person name="Yadav J.S."/>
            <person name="Aerts A."/>
            <person name="Benoit I."/>
            <person name="Boyd A."/>
            <person name="Carlson A."/>
            <person name="Copeland A."/>
            <person name="Coutinho P.M."/>
            <person name="de Vries R.P."/>
            <person name="Ferreira P."/>
            <person name="Findley K."/>
            <person name="Foster B."/>
            <person name="Gaskell J."/>
            <person name="Glotzer D."/>
            <person name="Gorecki P."/>
            <person name="Heitman J."/>
            <person name="Hesse C."/>
            <person name="Hori C."/>
            <person name="Igarashi K."/>
            <person name="Jurgens J.A."/>
            <person name="Kallen N."/>
            <person name="Kersten P."/>
            <person name="Kohler A."/>
            <person name="Kuees U."/>
            <person name="Kumar T.K.A."/>
            <person name="Kuo A."/>
            <person name="LaButti K."/>
            <person name="Larrondo L.F."/>
            <person name="Lindquist E."/>
            <person name="Ling A."/>
            <person name="Lombard V."/>
            <person name="Lucas S."/>
            <person name="Lundell T."/>
            <person name="Martin R."/>
            <person name="McLaughlin D.J."/>
            <person name="Morgenstern I."/>
            <person name="Morin E."/>
            <person name="Murat C."/>
            <person name="Nagy L.G."/>
            <person name="Nolan M."/>
            <person name="Ohm R.A."/>
            <person name="Patyshakuliyeva A."/>
            <person name="Rokas A."/>
            <person name="Ruiz-Duenas F.J."/>
            <person name="Sabat G."/>
            <person name="Salamov A."/>
            <person name="Samejima M."/>
            <person name="Schmutz J."/>
            <person name="Slot J.C."/>
            <person name="St John F."/>
            <person name="Stenlid J."/>
            <person name="Sun H."/>
            <person name="Sun S."/>
            <person name="Syed K."/>
            <person name="Tsang A."/>
            <person name="Wiebenga A."/>
            <person name="Young D."/>
            <person name="Pisabarro A."/>
            <person name="Eastwood D.C."/>
            <person name="Martin F."/>
            <person name="Cullen D."/>
            <person name="Grigoriev I.V."/>
            <person name="Hibbett D.S."/>
        </authorList>
    </citation>
    <scope>NUCLEOTIDE SEQUENCE [LARGE SCALE GENOMIC DNA]</scope>
    <source>
        <strain evidence="2">HHB-11173 SS5</strain>
    </source>
</reference>
<gene>
    <name evidence="1" type="ORF">PUNSTDRAFT_40091</name>
</gene>
<dbReference type="AlphaFoldDB" id="R7S4X9"/>
<dbReference type="HOGENOM" id="CLU_078867_1_0_1"/>
<keyword evidence="2" id="KW-1185">Reference proteome</keyword>